<dbReference type="GO" id="GO:0005886">
    <property type="term" value="C:plasma membrane"/>
    <property type="evidence" value="ECO:0007669"/>
    <property type="project" value="UniProtKB-SubCell"/>
</dbReference>
<accession>A0A4R5XD95</accession>
<evidence type="ECO:0000256" key="15">
    <source>
        <dbReference type="SAM" id="MobiDB-lite"/>
    </source>
</evidence>
<proteinExistence type="predicted"/>
<evidence type="ECO:0000313" key="18">
    <source>
        <dbReference type="Proteomes" id="UP000294933"/>
    </source>
</evidence>
<comment type="subcellular location">
    <subcellularLocation>
        <location evidence="2">Cell membrane</location>
        <topology evidence="2">Multi-pass membrane protein</topology>
    </subcellularLocation>
</comment>
<keyword evidence="8" id="KW-0106">Calcium</keyword>
<keyword evidence="3" id="KW-1003">Cell membrane</keyword>
<dbReference type="STRING" id="50990.A0A4R5XD95"/>
<dbReference type="Gene3D" id="3.40.50.1820">
    <property type="entry name" value="alpha/beta hydrolase"/>
    <property type="match status" value="1"/>
</dbReference>
<evidence type="ECO:0000256" key="9">
    <source>
        <dbReference type="ARBA" id="ARBA00022963"/>
    </source>
</evidence>
<evidence type="ECO:0000256" key="8">
    <source>
        <dbReference type="ARBA" id="ARBA00022837"/>
    </source>
</evidence>
<dbReference type="InterPro" id="IPR052214">
    <property type="entry name" value="DAG_Lipase-Related"/>
</dbReference>
<dbReference type="PANTHER" id="PTHR45792">
    <property type="entry name" value="DIACYLGLYCEROL LIPASE HOMOLOG-RELATED"/>
    <property type="match status" value="1"/>
</dbReference>
<feature type="domain" description="Fungal lipase-type" evidence="16">
    <location>
        <begin position="389"/>
        <end position="555"/>
    </location>
</feature>
<dbReference type="InterPro" id="IPR029058">
    <property type="entry name" value="AB_hydrolase_fold"/>
</dbReference>
<dbReference type="Proteomes" id="UP000294933">
    <property type="component" value="Unassembled WGS sequence"/>
</dbReference>
<protein>
    <recommendedName>
        <fullName evidence="14">sn-1-specific diacylglycerol lipase</fullName>
        <ecNumber evidence="14">3.1.1.116</ecNumber>
    </recommendedName>
</protein>
<feature type="compositionally biased region" description="Basic and acidic residues" evidence="15">
    <location>
        <begin position="423"/>
        <end position="439"/>
    </location>
</feature>
<evidence type="ECO:0000256" key="11">
    <source>
        <dbReference type="ARBA" id="ARBA00023098"/>
    </source>
</evidence>
<dbReference type="OrthoDB" id="438440at2759"/>
<feature type="region of interest" description="Disordered" evidence="15">
    <location>
        <begin position="312"/>
        <end position="331"/>
    </location>
</feature>
<keyword evidence="11" id="KW-0443">Lipid metabolism</keyword>
<evidence type="ECO:0000256" key="2">
    <source>
        <dbReference type="ARBA" id="ARBA00004651"/>
    </source>
</evidence>
<keyword evidence="7 17" id="KW-0378">Hydrolase</keyword>
<dbReference type="EMBL" id="ML170156">
    <property type="protein sequence ID" value="TDL29019.1"/>
    <property type="molecule type" value="Genomic_DNA"/>
</dbReference>
<evidence type="ECO:0000256" key="6">
    <source>
        <dbReference type="ARBA" id="ARBA00022723"/>
    </source>
</evidence>
<evidence type="ECO:0000313" key="17">
    <source>
        <dbReference type="EMBL" id="TDL29019.1"/>
    </source>
</evidence>
<evidence type="ECO:0000259" key="16">
    <source>
        <dbReference type="Pfam" id="PF01764"/>
    </source>
</evidence>
<dbReference type="SUPFAM" id="SSF53474">
    <property type="entry name" value="alpha/beta-Hydrolases"/>
    <property type="match status" value="1"/>
</dbReference>
<reference evidence="17 18" key="1">
    <citation type="submission" date="2018-06" db="EMBL/GenBank/DDBJ databases">
        <title>A transcriptomic atlas of mushroom development highlights an independent origin of complex multicellularity.</title>
        <authorList>
            <consortium name="DOE Joint Genome Institute"/>
            <person name="Krizsan K."/>
            <person name="Almasi E."/>
            <person name="Merenyi Z."/>
            <person name="Sahu N."/>
            <person name="Viragh M."/>
            <person name="Koszo T."/>
            <person name="Mondo S."/>
            <person name="Kiss B."/>
            <person name="Balint B."/>
            <person name="Kues U."/>
            <person name="Barry K."/>
            <person name="Hegedus J.C."/>
            <person name="Henrissat B."/>
            <person name="Johnson J."/>
            <person name="Lipzen A."/>
            <person name="Ohm R."/>
            <person name="Nagy I."/>
            <person name="Pangilinan J."/>
            <person name="Yan J."/>
            <person name="Xiong Y."/>
            <person name="Grigoriev I.V."/>
            <person name="Hibbett D.S."/>
            <person name="Nagy L.G."/>
        </authorList>
    </citation>
    <scope>NUCLEOTIDE SEQUENCE [LARGE SCALE GENOMIC DNA]</scope>
    <source>
        <strain evidence="17 18">SZMC22713</strain>
    </source>
</reference>
<evidence type="ECO:0000256" key="7">
    <source>
        <dbReference type="ARBA" id="ARBA00022801"/>
    </source>
</evidence>
<keyword evidence="9" id="KW-0442">Lipid degradation</keyword>
<comment type="catalytic activity">
    <reaction evidence="13">
        <text>a 1,2-diacyl-sn-glycerol + H2O = a 2-acylglycerol + a fatty acid + H(+)</text>
        <dbReference type="Rhea" id="RHEA:33275"/>
        <dbReference type="ChEBI" id="CHEBI:15377"/>
        <dbReference type="ChEBI" id="CHEBI:15378"/>
        <dbReference type="ChEBI" id="CHEBI:17389"/>
        <dbReference type="ChEBI" id="CHEBI:17815"/>
        <dbReference type="ChEBI" id="CHEBI:28868"/>
        <dbReference type="EC" id="3.1.1.116"/>
    </reaction>
    <physiologicalReaction direction="left-to-right" evidence="13">
        <dbReference type="Rhea" id="RHEA:33276"/>
    </physiologicalReaction>
</comment>
<feature type="compositionally biased region" description="Low complexity" evidence="15">
    <location>
        <begin position="228"/>
        <end position="241"/>
    </location>
</feature>
<dbReference type="Pfam" id="PF01764">
    <property type="entry name" value="Lipase_3"/>
    <property type="match status" value="1"/>
</dbReference>
<keyword evidence="10" id="KW-1133">Transmembrane helix</keyword>
<sequence length="701" mass="75012">MSSESTWEKYSKSGLNIASVATSVGFSAARMGMKLGFGAARGITSTTFSVAGVTVDYALFGTNVGTGLVLGGAVATAITLVEQLALAPILIGETVTSTSLVAARSSLDALGSIFPGSDEASFSLASFVALVRREWNEPVLGEHLPPERYSVSEVARALVAWAALQGVTREWQERKWLSALREIHVDEMQDGGASRERELNEQTLHVTEDAILPEQGGHMLTADIGDAPVASAASDPSPSRRLSYRRSPNEQLKSTLRRLSKMCLAGYGGPGLIFFGVSFTPTQSASAPPSPSGNAFGVEETATLAEAINAAEDEASATASRPASTPPSPPKRKYSWWNVLMGKHDQDIFEGYAFTPTSPNAKPPTAVVGNEGNLPRYWVLTDHGRRQIVLVFRGTMSLNELAVDLTCEPASFRPACSSSSSRDMTREDDGEVDGGKGETEVEYDVHGGMLLMARAMGEKGKPVHGAVRDALKRNKGYELVLCGHSFGAGVAALLALTWADPKTCLTVRSSGLPSGRRVSAYCFAPPCLTSAALASHSSKLITSFVHSHDVVARLSLGSVRDMTRASLWLCNAQQRGEGDGYGGVTKRALKWNAGYGAGDDPDWFLSIRKTLEANMHMAHLFPPGRVLWAIRDGDLQPAHRLNGPLPAADGGSPTGFKHAEGKVRLFEVLDVEEVFGQITFARDMLSAHLPDQYDRVLHELL</sequence>
<dbReference type="GO" id="GO:0016298">
    <property type="term" value="F:lipase activity"/>
    <property type="evidence" value="ECO:0007669"/>
    <property type="project" value="TreeGrafter"/>
</dbReference>
<evidence type="ECO:0000256" key="10">
    <source>
        <dbReference type="ARBA" id="ARBA00022989"/>
    </source>
</evidence>
<keyword evidence="5" id="KW-0812">Transmembrane</keyword>
<comment type="cofactor">
    <cofactor evidence="1">
        <name>Ca(2+)</name>
        <dbReference type="ChEBI" id="CHEBI:29108"/>
    </cofactor>
</comment>
<name>A0A4R5XD95_9AGAM</name>
<dbReference type="PANTHER" id="PTHR45792:SF8">
    <property type="entry name" value="DIACYLGLYCEROL LIPASE-ALPHA"/>
    <property type="match status" value="1"/>
</dbReference>
<evidence type="ECO:0000256" key="14">
    <source>
        <dbReference type="ARBA" id="ARBA00026104"/>
    </source>
</evidence>
<dbReference type="VEuPathDB" id="FungiDB:BD410DRAFT_779297"/>
<keyword evidence="18" id="KW-1185">Reference proteome</keyword>
<dbReference type="InterPro" id="IPR002921">
    <property type="entry name" value="Fungal_lipase-type"/>
</dbReference>
<dbReference type="EC" id="3.1.1.116" evidence="14"/>
<organism evidence="17 18">
    <name type="scientific">Rickenella mellea</name>
    <dbReference type="NCBI Taxonomy" id="50990"/>
    <lineage>
        <taxon>Eukaryota</taxon>
        <taxon>Fungi</taxon>
        <taxon>Dikarya</taxon>
        <taxon>Basidiomycota</taxon>
        <taxon>Agaricomycotina</taxon>
        <taxon>Agaricomycetes</taxon>
        <taxon>Hymenochaetales</taxon>
        <taxon>Rickenellaceae</taxon>
        <taxon>Rickenella</taxon>
    </lineage>
</organism>
<evidence type="ECO:0000256" key="4">
    <source>
        <dbReference type="ARBA" id="ARBA00022553"/>
    </source>
</evidence>
<keyword evidence="6" id="KW-0479">Metal-binding</keyword>
<keyword evidence="4" id="KW-0597">Phosphoprotein</keyword>
<dbReference type="AlphaFoldDB" id="A0A4R5XD95"/>
<keyword evidence="12" id="KW-0472">Membrane</keyword>
<dbReference type="GO" id="GO:0046872">
    <property type="term" value="F:metal ion binding"/>
    <property type="evidence" value="ECO:0007669"/>
    <property type="project" value="UniProtKB-KW"/>
</dbReference>
<evidence type="ECO:0000256" key="12">
    <source>
        <dbReference type="ARBA" id="ARBA00023136"/>
    </source>
</evidence>
<feature type="region of interest" description="Disordered" evidence="15">
    <location>
        <begin position="416"/>
        <end position="439"/>
    </location>
</feature>
<evidence type="ECO:0000256" key="13">
    <source>
        <dbReference type="ARBA" id="ARBA00024531"/>
    </source>
</evidence>
<dbReference type="GO" id="GO:0046340">
    <property type="term" value="P:diacylglycerol catabolic process"/>
    <property type="evidence" value="ECO:0007669"/>
    <property type="project" value="TreeGrafter"/>
</dbReference>
<evidence type="ECO:0000256" key="3">
    <source>
        <dbReference type="ARBA" id="ARBA00022475"/>
    </source>
</evidence>
<dbReference type="GO" id="GO:0019369">
    <property type="term" value="P:arachidonate metabolic process"/>
    <property type="evidence" value="ECO:0007669"/>
    <property type="project" value="TreeGrafter"/>
</dbReference>
<gene>
    <name evidence="17" type="ORF">BD410DRAFT_779297</name>
</gene>
<feature type="region of interest" description="Disordered" evidence="15">
    <location>
        <begin position="228"/>
        <end position="249"/>
    </location>
</feature>
<evidence type="ECO:0000256" key="1">
    <source>
        <dbReference type="ARBA" id="ARBA00001913"/>
    </source>
</evidence>
<evidence type="ECO:0000256" key="5">
    <source>
        <dbReference type="ARBA" id="ARBA00022692"/>
    </source>
</evidence>
<dbReference type="CDD" id="cd00519">
    <property type="entry name" value="Lipase_3"/>
    <property type="match status" value="1"/>
</dbReference>